<feature type="active site" description="Charge relay system" evidence="2">
    <location>
        <position position="199"/>
    </location>
</feature>
<dbReference type="InterPro" id="IPR000073">
    <property type="entry name" value="AB_hydrolase_1"/>
</dbReference>
<feature type="active site" description="Nucleophile" evidence="2">
    <location>
        <position position="80"/>
    </location>
</feature>
<dbReference type="Pfam" id="PF12697">
    <property type="entry name" value="Abhydrolase_6"/>
    <property type="match status" value="1"/>
</dbReference>
<dbReference type="InterPro" id="IPR050266">
    <property type="entry name" value="AB_hydrolase_sf"/>
</dbReference>
<feature type="binding site" evidence="3">
    <location>
        <position position="81"/>
    </location>
    <ligand>
        <name>substrate</name>
    </ligand>
</feature>
<evidence type="ECO:0000259" key="4">
    <source>
        <dbReference type="Pfam" id="PF12697"/>
    </source>
</evidence>
<dbReference type="GO" id="GO:0106435">
    <property type="term" value="F:carboxylesterase activity"/>
    <property type="evidence" value="ECO:0007669"/>
    <property type="project" value="UniProtKB-EC"/>
</dbReference>
<evidence type="ECO:0000256" key="3">
    <source>
        <dbReference type="PIRSR" id="PIRSR017388-2"/>
    </source>
</evidence>
<feature type="active site" description="Charge relay system" evidence="2">
    <location>
        <position position="169"/>
    </location>
</feature>
<comment type="caution">
    <text evidence="5">The sequence shown here is derived from an EMBL/GenBank/DDBJ whole genome shotgun (WGS) entry which is preliminary data.</text>
</comment>
<feature type="domain" description="AB hydrolase-1" evidence="4">
    <location>
        <begin position="7"/>
        <end position="203"/>
    </location>
</feature>
<dbReference type="RefSeq" id="WP_338028559.1">
    <property type="nucleotide sequence ID" value="NZ_BAABIN010000014.1"/>
</dbReference>
<feature type="binding site" evidence="3">
    <location>
        <position position="12"/>
    </location>
    <ligand>
        <name>substrate</name>
    </ligand>
</feature>
<protein>
    <submittedName>
        <fullName evidence="5">Carboxylesterase</fullName>
        <ecNumber evidence="5">3.1.1.1</ecNumber>
    </submittedName>
</protein>
<accession>A0A938XVT5</accession>
<dbReference type="EC" id="3.1.1.1" evidence="5"/>
<name>A0A938XVT5_9BACL</name>
<dbReference type="InterPro" id="IPR029058">
    <property type="entry name" value="AB_hydrolase_fold"/>
</dbReference>
<dbReference type="PANTHER" id="PTHR43798:SF31">
    <property type="entry name" value="AB HYDROLASE SUPERFAMILY PROTEIN YCLE"/>
    <property type="match status" value="1"/>
</dbReference>
<reference evidence="5" key="1">
    <citation type="submission" date="2021-01" db="EMBL/GenBank/DDBJ databases">
        <title>Genomic Encyclopedia of Type Strains, Phase IV (KMG-IV): sequencing the most valuable type-strain genomes for metagenomic binning, comparative biology and taxonomic classification.</title>
        <authorList>
            <person name="Goeker M."/>
        </authorList>
    </citation>
    <scope>NUCLEOTIDE SEQUENCE</scope>
    <source>
        <strain evidence="5">DSM 25523</strain>
    </source>
</reference>
<dbReference type="SUPFAM" id="SSF53474">
    <property type="entry name" value="alpha/beta-Hydrolases"/>
    <property type="match status" value="1"/>
</dbReference>
<gene>
    <name evidence="5" type="ORF">JOD01_002708</name>
</gene>
<dbReference type="GO" id="GO:0016020">
    <property type="term" value="C:membrane"/>
    <property type="evidence" value="ECO:0007669"/>
    <property type="project" value="TreeGrafter"/>
</dbReference>
<dbReference type="PANTHER" id="PTHR43798">
    <property type="entry name" value="MONOACYLGLYCEROL LIPASE"/>
    <property type="match status" value="1"/>
</dbReference>
<organism evidence="5 6">
    <name type="scientific">Brevibacillus fulvus</name>
    <dbReference type="NCBI Taxonomy" id="1125967"/>
    <lineage>
        <taxon>Bacteria</taxon>
        <taxon>Bacillati</taxon>
        <taxon>Bacillota</taxon>
        <taxon>Bacilli</taxon>
        <taxon>Bacillales</taxon>
        <taxon>Paenibacillaceae</taxon>
        <taxon>Brevibacillus</taxon>
    </lineage>
</organism>
<sequence>MSTVGFLILHGFAGDVHEVLPLARYLHEQGYVIECPTLEGHGLGRRFLARSTRQQWVRSAEEAYKRLQMRAETIIVIGFSMGGLLAFHVARKYPVQLLFTINTPYKYWDLKQVWRNLRKDPAMHLSRYWRSTRKIPLRSMLQFRRLLAETKPLLPEVTCPYVILQGKEDDTVKAISAVHLQKQVGSSQVTVQYFAHSGHLLLQGTEAAEAIRFIDEQVKRYLADNLPEG</sequence>
<evidence type="ECO:0000313" key="5">
    <source>
        <dbReference type="EMBL" id="MBM7591082.1"/>
    </source>
</evidence>
<keyword evidence="1 5" id="KW-0378">Hydrolase</keyword>
<dbReference type="Proteomes" id="UP000717624">
    <property type="component" value="Unassembled WGS sequence"/>
</dbReference>
<dbReference type="AlphaFoldDB" id="A0A938XVT5"/>
<keyword evidence="6" id="KW-1185">Reference proteome</keyword>
<evidence type="ECO:0000313" key="6">
    <source>
        <dbReference type="Proteomes" id="UP000717624"/>
    </source>
</evidence>
<evidence type="ECO:0000256" key="1">
    <source>
        <dbReference type="ARBA" id="ARBA00022801"/>
    </source>
</evidence>
<evidence type="ECO:0000256" key="2">
    <source>
        <dbReference type="PIRSR" id="PIRSR017388-1"/>
    </source>
</evidence>
<proteinExistence type="predicted"/>
<dbReference type="EMBL" id="JAFBEB010000009">
    <property type="protein sequence ID" value="MBM7591082.1"/>
    <property type="molecule type" value="Genomic_DNA"/>
</dbReference>
<dbReference type="Gene3D" id="3.40.50.1820">
    <property type="entry name" value="alpha/beta hydrolase"/>
    <property type="match status" value="1"/>
</dbReference>
<dbReference type="PIRSF" id="PIRSF017388">
    <property type="entry name" value="Esterase_lipase"/>
    <property type="match status" value="1"/>
</dbReference>
<dbReference type="InterPro" id="IPR012354">
    <property type="entry name" value="Esterase_lipase"/>
</dbReference>